<protein>
    <submittedName>
        <fullName evidence="1">Uncharacterized protein</fullName>
    </submittedName>
</protein>
<gene>
    <name evidence="1" type="ORF">F4821DRAFT_226003</name>
</gene>
<reference evidence="1 2" key="1">
    <citation type="journal article" date="2022" name="New Phytol.">
        <title>Ecological generalism drives hyperdiversity of secondary metabolite gene clusters in xylarialean endophytes.</title>
        <authorList>
            <person name="Franco M.E.E."/>
            <person name="Wisecaver J.H."/>
            <person name="Arnold A.E."/>
            <person name="Ju Y.M."/>
            <person name="Slot J.C."/>
            <person name="Ahrendt S."/>
            <person name="Moore L.P."/>
            <person name="Eastman K.E."/>
            <person name="Scott K."/>
            <person name="Konkel Z."/>
            <person name="Mondo S.J."/>
            <person name="Kuo A."/>
            <person name="Hayes R.D."/>
            <person name="Haridas S."/>
            <person name="Andreopoulos B."/>
            <person name="Riley R."/>
            <person name="LaButti K."/>
            <person name="Pangilinan J."/>
            <person name="Lipzen A."/>
            <person name="Amirebrahimi M."/>
            <person name="Yan J."/>
            <person name="Adam C."/>
            <person name="Keymanesh K."/>
            <person name="Ng V."/>
            <person name="Louie K."/>
            <person name="Northen T."/>
            <person name="Drula E."/>
            <person name="Henrissat B."/>
            <person name="Hsieh H.M."/>
            <person name="Youens-Clark K."/>
            <person name="Lutzoni F."/>
            <person name="Miadlikowska J."/>
            <person name="Eastwood D.C."/>
            <person name="Hamelin R.C."/>
            <person name="Grigoriev I.V."/>
            <person name="U'Ren J.M."/>
        </authorList>
    </citation>
    <scope>NUCLEOTIDE SEQUENCE [LARGE SCALE GENOMIC DNA]</scope>
    <source>
        <strain evidence="1 2">ER1909</strain>
    </source>
</reference>
<sequence>METINNLASAATKAVWGESNTTQEPISGQTGDTSKGEPYDAGNIEDPKAQAAKAETTTGETTTTPGTSTTTNTSTTHTNGASDHTKDAEFSKATGRAAEADDAPQNPSADLKAKSAPRDTSGAQNDVRDPEDPATHPKAAPTDVNDAEDGPNEAQNLDGPGPKPIEEVAREHGGDAGKIEGGAAADGSGSKEAPKEDEDEGGPGAKSKGEGTGEQYVKTSGLKADGGDFDATKPGAGREADRLMEEKGMHGASKVSDLQQENSAETSGSGDKDKKDKKSIGQKLKDKLHRH</sequence>
<evidence type="ECO:0000313" key="1">
    <source>
        <dbReference type="EMBL" id="KAI6091986.1"/>
    </source>
</evidence>
<keyword evidence="2" id="KW-1185">Reference proteome</keyword>
<dbReference type="Proteomes" id="UP001497680">
    <property type="component" value="Unassembled WGS sequence"/>
</dbReference>
<organism evidence="1 2">
    <name type="scientific">Hypoxylon rubiginosum</name>
    <dbReference type="NCBI Taxonomy" id="110542"/>
    <lineage>
        <taxon>Eukaryota</taxon>
        <taxon>Fungi</taxon>
        <taxon>Dikarya</taxon>
        <taxon>Ascomycota</taxon>
        <taxon>Pezizomycotina</taxon>
        <taxon>Sordariomycetes</taxon>
        <taxon>Xylariomycetidae</taxon>
        <taxon>Xylariales</taxon>
        <taxon>Hypoxylaceae</taxon>
        <taxon>Hypoxylon</taxon>
    </lineage>
</organism>
<proteinExistence type="predicted"/>
<evidence type="ECO:0000313" key="2">
    <source>
        <dbReference type="Proteomes" id="UP001497680"/>
    </source>
</evidence>
<dbReference type="EMBL" id="MU394285">
    <property type="protein sequence ID" value="KAI6091986.1"/>
    <property type="molecule type" value="Genomic_DNA"/>
</dbReference>
<name>A0ACC0DHU9_9PEZI</name>
<accession>A0ACC0DHU9</accession>
<comment type="caution">
    <text evidence="1">The sequence shown here is derived from an EMBL/GenBank/DDBJ whole genome shotgun (WGS) entry which is preliminary data.</text>
</comment>